<dbReference type="InterPro" id="IPR056164">
    <property type="entry name" value="Beta-prop_ELP1_1st"/>
</dbReference>
<proteinExistence type="inferred from homology"/>
<protein>
    <recommendedName>
        <fullName evidence="5 6">Elongator complex protein 1</fullName>
    </recommendedName>
</protein>
<keyword evidence="6" id="KW-0539">Nucleus</keyword>
<keyword evidence="7" id="KW-0175">Coiled coil</keyword>
<feature type="domain" description="ELP1 first N-terminal beta-propeller" evidence="9">
    <location>
        <begin position="1"/>
        <end position="395"/>
    </location>
</feature>
<dbReference type="InterPro" id="IPR006849">
    <property type="entry name" value="Elp1"/>
</dbReference>
<comment type="function">
    <text evidence="6">Component of the elongator complex which is required for multiple tRNA modifications, including mcm5U (5-methoxycarbonylmethyl uridine), mcm5s2U (5-methoxycarbonylmethyl-2-thiouridine), and ncm5U (5-carbamoylmethyl uridine). The elongator complex catalyzes formation of carboxymethyluridine in the wobble base at position 34 in tRNAs.</text>
</comment>
<dbReference type="Pfam" id="PF04762">
    <property type="entry name" value="Beta-prop_ELP1_1st"/>
    <property type="match status" value="1"/>
</dbReference>
<name>A0A0D7A5U2_9AGAR</name>
<keyword evidence="3 6" id="KW-0963">Cytoplasm</keyword>
<dbReference type="GO" id="GO:0005634">
    <property type="term" value="C:nucleus"/>
    <property type="evidence" value="ECO:0007669"/>
    <property type="project" value="UniProtKB-SubCell"/>
</dbReference>
<evidence type="ECO:0000259" key="11">
    <source>
        <dbReference type="Pfam" id="PF23878"/>
    </source>
</evidence>
<evidence type="ECO:0000256" key="1">
    <source>
        <dbReference type="ARBA" id="ARBA00005043"/>
    </source>
</evidence>
<feature type="domain" description="ELP1 alpha-solenoid" evidence="12">
    <location>
        <begin position="790"/>
        <end position="895"/>
    </location>
</feature>
<feature type="domain" description="ELP1 three-helical bundle" evidence="13">
    <location>
        <begin position="1074"/>
        <end position="1240"/>
    </location>
</feature>
<evidence type="ECO:0000313" key="14">
    <source>
        <dbReference type="EMBL" id="KIY46095.1"/>
    </source>
</evidence>
<feature type="coiled-coil region" evidence="7">
    <location>
        <begin position="1213"/>
        <end position="1240"/>
    </location>
</feature>
<dbReference type="OrthoDB" id="40048at2759"/>
<dbReference type="Proteomes" id="UP000054144">
    <property type="component" value="Unassembled WGS sequence"/>
</dbReference>
<evidence type="ECO:0000259" key="13">
    <source>
        <dbReference type="Pfam" id="PF23936"/>
    </source>
</evidence>
<evidence type="ECO:0000256" key="2">
    <source>
        <dbReference type="ARBA" id="ARBA00006086"/>
    </source>
</evidence>
<keyword evidence="15" id="KW-1185">Reference proteome</keyword>
<evidence type="ECO:0000256" key="8">
    <source>
        <dbReference type="SAM" id="MobiDB-lite"/>
    </source>
</evidence>
<dbReference type="UniPathway" id="UPA00988"/>
<feature type="compositionally biased region" description="Polar residues" evidence="8">
    <location>
        <begin position="1253"/>
        <end position="1263"/>
    </location>
</feature>
<comment type="similarity">
    <text evidence="2 6">Belongs to the ELP1/IKA1 family.</text>
</comment>
<dbReference type="Pfam" id="PF23936">
    <property type="entry name" value="HB_ELP1"/>
    <property type="match status" value="1"/>
</dbReference>
<feature type="region of interest" description="Disordered" evidence="8">
    <location>
        <begin position="1245"/>
        <end position="1269"/>
    </location>
</feature>
<evidence type="ECO:0000259" key="12">
    <source>
        <dbReference type="Pfam" id="PF23925"/>
    </source>
</evidence>
<dbReference type="InterPro" id="IPR056167">
    <property type="entry name" value="A-sol_ELP1"/>
</dbReference>
<evidence type="ECO:0000256" key="4">
    <source>
        <dbReference type="ARBA" id="ARBA00022694"/>
    </source>
</evidence>
<dbReference type="Pfam" id="PF23925">
    <property type="entry name" value="A-sol_ELP1"/>
    <property type="match status" value="2"/>
</dbReference>
<dbReference type="GO" id="GO:0000049">
    <property type="term" value="F:tRNA binding"/>
    <property type="evidence" value="ECO:0007669"/>
    <property type="project" value="TreeGrafter"/>
</dbReference>
<feature type="domain" description="ELP1 alpha-solenoid" evidence="12">
    <location>
        <begin position="717"/>
        <end position="781"/>
    </location>
</feature>
<dbReference type="EMBL" id="KN882043">
    <property type="protein sequence ID" value="KIY46095.1"/>
    <property type="molecule type" value="Genomic_DNA"/>
</dbReference>
<dbReference type="Pfam" id="PF23878">
    <property type="entry name" value="TPR_ELP1"/>
    <property type="match status" value="1"/>
</dbReference>
<feature type="region of interest" description="Disordered" evidence="8">
    <location>
        <begin position="1151"/>
        <end position="1179"/>
    </location>
</feature>
<feature type="domain" description="ELP1 TPR" evidence="11">
    <location>
        <begin position="902"/>
        <end position="1064"/>
    </location>
</feature>
<evidence type="ECO:0000256" key="5">
    <source>
        <dbReference type="ARBA" id="ARBA00029535"/>
    </source>
</evidence>
<dbReference type="GO" id="GO:0033588">
    <property type="term" value="C:elongator holoenzyme complex"/>
    <property type="evidence" value="ECO:0007669"/>
    <property type="project" value="InterPro"/>
</dbReference>
<accession>A0A0D7A5U2</accession>
<keyword evidence="4" id="KW-0819">tRNA processing</keyword>
<dbReference type="GO" id="GO:0005829">
    <property type="term" value="C:cytosol"/>
    <property type="evidence" value="ECO:0007669"/>
    <property type="project" value="TreeGrafter"/>
</dbReference>
<evidence type="ECO:0000256" key="6">
    <source>
        <dbReference type="PIRNR" id="PIRNR017233"/>
    </source>
</evidence>
<evidence type="ECO:0000259" key="9">
    <source>
        <dbReference type="Pfam" id="PF04762"/>
    </source>
</evidence>
<sequence>MRNLSLQYSSDVRFESANIVATAFDLEESTLYIAAQQISVDGELTIDVWRVCVDPFGIPEGSPTLFTTFTVPAPSPSVKQLVSFRFLAETRQLLAILRCGDITLISSESDPPAADVEGTIEPGILAASWSPDESLVAIVSEDEKLFLMTSTFDVLTEAPLETTEFGEDRPINAGWGSKQTQFHGSLGKAAAQTLSVAVGCSPDDDGLPRISWRGDGAFFVVSSVSPSGAMPHRVLRVYDRQCALQTTSEPVPGLEHGLVWRPSGNLIVSTQRFGFEGGGAGKEGRHDVVFFERNGLRHGEFALRTSDLKQDGAVSPLSSLRKWGYRVKELSWSPDSTVLGAWIECDDGDIVQLWTTSNYHWLELHFLPYLKQEIQAPSHSKNERSRFTSVEWHPEEALSLILTTNNQLQVRKFAWATARSPCSPPVDSGTVAVIDGSDLFLTPFRVQNIPPPMSSHELRLAVARTPAHLAFSPVSDLLAVLWENGCVELWDLHTRLENGRGKVIKPEKLSSEALDGEDSAVRWRQVQLICNDASDVPRIVALGTNANGIDMLASSIRGTSVRHTLPGGHGRLSASLSDISWQSQSGALYNGTGAFPQFCFDFCSLNWKDSVLHIGLSASGSIFVVHDDYPSVTLAANGTSFTVTSGFLIYTTSAHDAIFAPLDDLRCLESTEELPAVSAKWERRAVERGSRIVVAVPSTMNLVLQMPRGNLETISPRPLVMEVIRQDIDSCNYRKAFLACRKHRIDLNHLVLRDRERFLQSIGLFVDQVHEVDHINLFLTAVGRGTQPSEAIAQICDAIRIELEKRDLARYVNSILTAYVMMTPPDYEAGLSILPTLREQHPSIVEDAVKYIIFLVDSDKLFDTALGMYDFSLVLMIAQHSQKDPREYLPFLRELRSLDKYYQRFRIDDHLQRHDSALRNLSMAGEERFDEALAYAEHHRLYTVALQIWRDSAHYQAVLDAYGDWLFERREFRQSAAVFIEAGRLSKGMASLEKALEWKDLFDLALRVRMNEEDVAATAYRVAEELGSKKRYAEAARILLDYAEDVREAVICLVQGNNFSEARRVVSLTHTPELIEDIIYPGAFESRSQIGEDIVEMRDQLRRQLMRIRELRIRKVEEPDAFYETEDSNLHNVDTMTDVSMPATAFTRYTVAPSAASRTSNSRSKRKAERKRGSGRKGTVDEEEYLLTSISKLAIRFQSTRGEALLPHLWQFKEDHRREGKALQAELFRLEADLREAVEEVWKSDDGVEGEQPTGSFLPTSATLPRPNPVEKIPKPDIYRIKLEEWQIKLYDLS</sequence>
<dbReference type="GO" id="GO:0016301">
    <property type="term" value="F:kinase activity"/>
    <property type="evidence" value="ECO:0007669"/>
    <property type="project" value="UniProtKB-KW"/>
</dbReference>
<keyword evidence="14" id="KW-0808">Transferase</keyword>
<dbReference type="InterPro" id="IPR015943">
    <property type="entry name" value="WD40/YVTN_repeat-like_dom_sf"/>
</dbReference>
<reference evidence="14 15" key="1">
    <citation type="journal article" date="2015" name="Fungal Genet. Biol.">
        <title>Evolution of novel wood decay mechanisms in Agaricales revealed by the genome sequences of Fistulina hepatica and Cylindrobasidium torrendii.</title>
        <authorList>
            <person name="Floudas D."/>
            <person name="Held B.W."/>
            <person name="Riley R."/>
            <person name="Nagy L.G."/>
            <person name="Koehler G."/>
            <person name="Ransdell A.S."/>
            <person name="Younus H."/>
            <person name="Chow J."/>
            <person name="Chiniquy J."/>
            <person name="Lipzen A."/>
            <person name="Tritt A."/>
            <person name="Sun H."/>
            <person name="Haridas S."/>
            <person name="LaButti K."/>
            <person name="Ohm R.A."/>
            <person name="Kues U."/>
            <person name="Blanchette R.A."/>
            <person name="Grigoriev I.V."/>
            <person name="Minto R.E."/>
            <person name="Hibbett D.S."/>
        </authorList>
    </citation>
    <scope>NUCLEOTIDE SEQUENCE [LARGE SCALE GENOMIC DNA]</scope>
    <source>
        <strain evidence="14 15">ATCC 64428</strain>
    </source>
</reference>
<dbReference type="InterPro" id="IPR056166">
    <property type="entry name" value="TPR_ELP1"/>
</dbReference>
<evidence type="ECO:0000313" key="15">
    <source>
        <dbReference type="Proteomes" id="UP000054144"/>
    </source>
</evidence>
<dbReference type="PANTHER" id="PTHR12747">
    <property type="entry name" value="ELONGATOR COMPLEX PROTEIN 1"/>
    <property type="match status" value="1"/>
</dbReference>
<evidence type="ECO:0000256" key="3">
    <source>
        <dbReference type="ARBA" id="ARBA00022490"/>
    </source>
</evidence>
<dbReference type="PANTHER" id="PTHR12747:SF0">
    <property type="entry name" value="ELONGATOR COMPLEX PROTEIN 1"/>
    <property type="match status" value="1"/>
</dbReference>
<dbReference type="InterPro" id="IPR056169">
    <property type="entry name" value="HB_ELP1"/>
</dbReference>
<comment type="pathway">
    <text evidence="1">tRNA modification; 5-methoxycarbonylmethyl-2-thiouridine-tRNA biosynthesis.</text>
</comment>
<dbReference type="GO" id="GO:0002926">
    <property type="term" value="P:tRNA wobble base 5-methoxycarbonylmethyl-2-thiouridinylation"/>
    <property type="evidence" value="ECO:0007669"/>
    <property type="project" value="TreeGrafter"/>
</dbReference>
<feature type="compositionally biased region" description="Basic residues" evidence="8">
    <location>
        <begin position="1163"/>
        <end position="1175"/>
    </location>
</feature>
<keyword evidence="14" id="KW-0418">Kinase</keyword>
<dbReference type="Pfam" id="PF23797">
    <property type="entry name" value="Beta-prop_ELP1_2nd"/>
    <property type="match status" value="1"/>
</dbReference>
<gene>
    <name evidence="14" type="ORF">FISHEDRAFT_47926</name>
</gene>
<evidence type="ECO:0000259" key="10">
    <source>
        <dbReference type="Pfam" id="PF23797"/>
    </source>
</evidence>
<dbReference type="Gene3D" id="2.130.10.10">
    <property type="entry name" value="YVTN repeat-like/Quinoprotein amine dehydrogenase"/>
    <property type="match status" value="1"/>
</dbReference>
<evidence type="ECO:0000256" key="7">
    <source>
        <dbReference type="SAM" id="Coils"/>
    </source>
</evidence>
<dbReference type="PIRSF" id="PIRSF017233">
    <property type="entry name" value="IKAP"/>
    <property type="match status" value="1"/>
</dbReference>
<dbReference type="InterPro" id="IPR056165">
    <property type="entry name" value="Beta-prop_ELP1_2nd"/>
</dbReference>
<dbReference type="SUPFAM" id="SSF69322">
    <property type="entry name" value="Tricorn protease domain 2"/>
    <property type="match status" value="1"/>
</dbReference>
<feature type="domain" description="ELP1 N-terminal second beta-propeller" evidence="10">
    <location>
        <begin position="433"/>
        <end position="693"/>
    </location>
</feature>
<organism evidence="14 15">
    <name type="scientific">Fistulina hepatica ATCC 64428</name>
    <dbReference type="NCBI Taxonomy" id="1128425"/>
    <lineage>
        <taxon>Eukaryota</taxon>
        <taxon>Fungi</taxon>
        <taxon>Dikarya</taxon>
        <taxon>Basidiomycota</taxon>
        <taxon>Agaricomycotina</taxon>
        <taxon>Agaricomycetes</taxon>
        <taxon>Agaricomycetidae</taxon>
        <taxon>Agaricales</taxon>
        <taxon>Fistulinaceae</taxon>
        <taxon>Fistulina</taxon>
    </lineage>
</organism>
<comment type="subcellular location">
    <subcellularLocation>
        <location evidence="6">Cytoplasm</location>
    </subcellularLocation>
    <subcellularLocation>
        <location evidence="6">Nucleus</location>
    </subcellularLocation>
</comment>